<dbReference type="PANTHER" id="PTHR42935:SF1">
    <property type="entry name" value="SLR0930 PROTEIN"/>
    <property type="match status" value="1"/>
</dbReference>
<dbReference type="InterPro" id="IPR027417">
    <property type="entry name" value="P-loop_NTPase"/>
</dbReference>
<dbReference type="SUPFAM" id="SSF52540">
    <property type="entry name" value="P-loop containing nucleoside triphosphate hydrolases"/>
    <property type="match status" value="1"/>
</dbReference>
<accession>A0A1G7CT16</accession>
<sequence>MEKDKELVAQLKRVLAAVEQILPRAVEPIDWSQTLAASWRCHSVAGYLEAMPAGEANRLDDLLGIDEQKRIVADNTAQFVAGLPANNALLWGSRGTGKSSLVRALLHHFAPAGLRVIQIDKDDLHHLPDIFSQIKDLPYRFVLFCDDLSFEAGEKSYKILKSALDGAVYSAPVNCLIYVTSNRRYLLPQYETDHLGNLMKGNEIRASDAIEEKSSLADRFGLWVSFDSFSQEQYLRVVRQCVDQLCAAQRASLPWDVAAEQAAIAWSHEKSKRCGRTAYQFAKRWVGSQLRQRGEAAAAQ</sequence>
<name>A0A1G7CT16_9BACT</name>
<proteinExistence type="predicted"/>
<evidence type="ECO:0000313" key="2">
    <source>
        <dbReference type="Proteomes" id="UP000243205"/>
    </source>
</evidence>
<dbReference type="CDD" id="cd00009">
    <property type="entry name" value="AAA"/>
    <property type="match status" value="1"/>
</dbReference>
<reference evidence="2" key="1">
    <citation type="submission" date="2016-10" db="EMBL/GenBank/DDBJ databases">
        <authorList>
            <person name="Varghese N."/>
            <person name="Submissions S."/>
        </authorList>
    </citation>
    <scope>NUCLEOTIDE SEQUENCE [LARGE SCALE GENOMIC DNA]</scope>
    <source>
        <strain evidence="2">DSM 8987</strain>
    </source>
</reference>
<evidence type="ECO:0000313" key="1">
    <source>
        <dbReference type="EMBL" id="SDE41645.1"/>
    </source>
</evidence>
<dbReference type="InterPro" id="IPR008533">
    <property type="entry name" value="DUF815"/>
</dbReference>
<dbReference type="OrthoDB" id="9812140at2"/>
<dbReference type="Proteomes" id="UP000243205">
    <property type="component" value="Unassembled WGS sequence"/>
</dbReference>
<gene>
    <name evidence="1" type="ORF">SAMN05661003_11074</name>
</gene>
<organism evidence="1 2">
    <name type="scientific">Desulfuromonas thiophila</name>
    <dbReference type="NCBI Taxonomy" id="57664"/>
    <lineage>
        <taxon>Bacteria</taxon>
        <taxon>Pseudomonadati</taxon>
        <taxon>Thermodesulfobacteriota</taxon>
        <taxon>Desulfuromonadia</taxon>
        <taxon>Desulfuromonadales</taxon>
        <taxon>Desulfuromonadaceae</taxon>
        <taxon>Desulfuromonas</taxon>
    </lineage>
</organism>
<protein>
    <submittedName>
        <fullName evidence="1">Uncharacterized protein</fullName>
    </submittedName>
</protein>
<dbReference type="AlphaFoldDB" id="A0A1G7CT16"/>
<dbReference type="Pfam" id="PF05673">
    <property type="entry name" value="DUF815"/>
    <property type="match status" value="1"/>
</dbReference>
<keyword evidence="2" id="KW-1185">Reference proteome</keyword>
<dbReference type="Gene3D" id="3.40.50.300">
    <property type="entry name" value="P-loop containing nucleotide triphosphate hydrolases"/>
    <property type="match status" value="1"/>
</dbReference>
<dbReference type="RefSeq" id="WP_092078907.1">
    <property type="nucleotide sequence ID" value="NZ_FNAQ01000010.1"/>
</dbReference>
<dbReference type="EMBL" id="FNAQ01000010">
    <property type="protein sequence ID" value="SDE41645.1"/>
    <property type="molecule type" value="Genomic_DNA"/>
</dbReference>
<dbReference type="PANTHER" id="PTHR42935">
    <property type="entry name" value="SLR0930 PROTEIN"/>
    <property type="match status" value="1"/>
</dbReference>